<comment type="caution">
    <text evidence="1">The sequence shown here is derived from an EMBL/GenBank/DDBJ whole genome shotgun (WGS) entry which is preliminary data.</text>
</comment>
<organism evidence="1 2">
    <name type="scientific">Amaricoccus macauensis</name>
    <dbReference type="NCBI Taxonomy" id="57001"/>
    <lineage>
        <taxon>Bacteria</taxon>
        <taxon>Pseudomonadati</taxon>
        <taxon>Pseudomonadota</taxon>
        <taxon>Alphaproteobacteria</taxon>
        <taxon>Rhodobacterales</taxon>
        <taxon>Paracoccaceae</taxon>
        <taxon>Amaricoccus</taxon>
    </lineage>
</organism>
<dbReference type="AlphaFoldDB" id="A0A840SM76"/>
<reference evidence="1 2" key="1">
    <citation type="submission" date="2020-08" db="EMBL/GenBank/DDBJ databases">
        <title>Genomic Encyclopedia of Type Strains, Phase IV (KMG-IV): sequencing the most valuable type-strain genomes for metagenomic binning, comparative biology and taxonomic classification.</title>
        <authorList>
            <person name="Goeker M."/>
        </authorList>
    </citation>
    <scope>NUCLEOTIDE SEQUENCE [LARGE SCALE GENOMIC DNA]</scope>
    <source>
        <strain evidence="1 2">DSM 101730</strain>
    </source>
</reference>
<name>A0A840SM76_9RHOB</name>
<accession>A0A840SM76</accession>
<proteinExistence type="predicted"/>
<evidence type="ECO:0000313" key="1">
    <source>
        <dbReference type="EMBL" id="MBB5223087.1"/>
    </source>
</evidence>
<gene>
    <name evidence="1" type="ORF">HNP73_003034</name>
</gene>
<keyword evidence="2" id="KW-1185">Reference proteome</keyword>
<dbReference type="RefSeq" id="WP_184151327.1">
    <property type="nucleotide sequence ID" value="NZ_JACHFM010000003.1"/>
</dbReference>
<dbReference type="Proteomes" id="UP000549457">
    <property type="component" value="Unassembled WGS sequence"/>
</dbReference>
<evidence type="ECO:0000313" key="2">
    <source>
        <dbReference type="Proteomes" id="UP000549457"/>
    </source>
</evidence>
<protein>
    <submittedName>
        <fullName evidence="1">Uncharacterized protein</fullName>
    </submittedName>
</protein>
<sequence>MVTLIKRCKRHGILLGENAAALAAPFTRSFPEARFDEDAEEWVIPWEKGLFARSNAALEAFFAGRGEKITHIDEC</sequence>
<dbReference type="EMBL" id="JACHFM010000003">
    <property type="protein sequence ID" value="MBB5223087.1"/>
    <property type="molecule type" value="Genomic_DNA"/>
</dbReference>